<dbReference type="InterPro" id="IPR050310">
    <property type="entry name" value="VPS10-sortilin"/>
</dbReference>
<comment type="caution">
    <text evidence="4">The sequence shown here is derived from an EMBL/GenBank/DDBJ whole genome shotgun (WGS) entry which is preliminary data.</text>
</comment>
<dbReference type="EMBL" id="VYQF01000002">
    <property type="protein sequence ID" value="KAA9039236.1"/>
    <property type="molecule type" value="Genomic_DNA"/>
</dbReference>
<dbReference type="SUPFAM" id="SSF110296">
    <property type="entry name" value="Oligoxyloglucan reducing end-specific cellobiohydrolase"/>
    <property type="match status" value="3"/>
</dbReference>
<sequence>MKKILLFSISTLLISISFAQKKQKSTLALNDDSLLLSKTKYRLVGPFRGGRSGTVCGDYNDKNTFYFGATGGGVWKTQDGGSNWKNISDKFFGGSIGCVAVAPSNSSIIYVGEGESTLRNNVSEGHGMWRSDDGGRNWKHIGLDNSRHIMRIVIHPTNPDIAWVAALGHLFGPSNERGIYKTIDGGKTWKRVLYSDDTSGGAELVMEPGNPSVLYAATWTVKRTPYSLESGGKGSALWKSTDDGETWKKLNDKKGFPGNTLLGNIGIAVSPANPERVFALVESSKGGLLRSDDGGETWNLESTDPNIRQRAWYFSKIYCDPKNEDIIYGLNVNMYRSSDGGKTFKKINTPHSDHHDLWIDPKNGNRMIVADDGGAQISFDGGNNWSTYYNQPTAQFYRVSTDNNFPYRLLAAQQDNSTVRILSRSQSNQIDQSDWTSTAGFESGYVVADPLNPDIVYGGNYGGYISRFDHKIGENRSVSVWPVYDLGSGADVSKYRFQWNFPIFFSPNNPKKLYAAGNVLFATENEGATWTALSGDLTTNDKLKQKSSGGPITQDNTGAEVYCTIFTAMESPLEKDLLWTGSDDGLINVSKDGGARWDNVTPSEAGKWMMWNCVEADPFKKGTAYFVGTKYKMDDYTPYIFVTNDYGKTWKKITNGIASTHFARCLRADKKRPGLLYCGTEYGMYISYDYGENWKPFQLNLPMVPITDLTLKNNDLIVATQGRSFYILDDLGVVQNIDKNVTQNDLYIFPVDTAYRINGSQDLNVKNAGVNPPNGVVVNYYLKDVKDSSLVKILVLDKNKKVISAFSTKPSGDTAKIEVSKGMNQFVWNMQYAPAEKVDGMILWNGNVGGPKAIPGKYFIRVINYDKKDSLEAEATIKANPNFKETQQEYEEQFNFLITVRDKFSEIQKAIKNIRAIRKQINDFMALQGKDTLGEIKTMADSINKKMTAIEEALYQTKAKSEEDVLNYPIRLNDQIGGLYGYAASGNYPPTQQVKEAYSFLSAKADAELNKLKTIMNVDVPKFNALIREKQLPVIGVKKE</sequence>
<keyword evidence="4" id="KW-0378">Hydrolase</keyword>
<dbReference type="Gene3D" id="2.130.10.10">
    <property type="entry name" value="YVTN repeat-like/Quinoprotein amine dehydrogenase"/>
    <property type="match status" value="4"/>
</dbReference>
<evidence type="ECO:0000256" key="2">
    <source>
        <dbReference type="SAM" id="SignalP"/>
    </source>
</evidence>
<dbReference type="AlphaFoldDB" id="A0A5J5IH15"/>
<dbReference type="PANTHER" id="PTHR12106:SF27">
    <property type="entry name" value="SORTILIN-RELATED RECEPTOR"/>
    <property type="match status" value="1"/>
</dbReference>
<reference evidence="4 5" key="1">
    <citation type="submission" date="2019-09" db="EMBL/GenBank/DDBJ databases">
        <title>Draft genome sequence of Ginsengibacter sp. BR5-29.</title>
        <authorList>
            <person name="Im W.-T."/>
        </authorList>
    </citation>
    <scope>NUCLEOTIDE SEQUENCE [LARGE SCALE GENOMIC DNA]</scope>
    <source>
        <strain evidence="4 5">BR5-29</strain>
    </source>
</reference>
<keyword evidence="2" id="KW-0732">Signal</keyword>
<feature type="domain" description="Sortilin N-terminal" evidence="3">
    <location>
        <begin position="128"/>
        <end position="252"/>
    </location>
</feature>
<evidence type="ECO:0000313" key="4">
    <source>
        <dbReference type="EMBL" id="KAA9039236.1"/>
    </source>
</evidence>
<evidence type="ECO:0000259" key="3">
    <source>
        <dbReference type="Pfam" id="PF15902"/>
    </source>
</evidence>
<name>A0A5J5IH15_9BACT</name>
<dbReference type="PANTHER" id="PTHR12106">
    <property type="entry name" value="SORTILIN RELATED"/>
    <property type="match status" value="1"/>
</dbReference>
<evidence type="ECO:0000256" key="1">
    <source>
        <dbReference type="ARBA" id="ARBA00022737"/>
    </source>
</evidence>
<keyword evidence="5" id="KW-1185">Reference proteome</keyword>
<evidence type="ECO:0000313" key="5">
    <source>
        <dbReference type="Proteomes" id="UP000326903"/>
    </source>
</evidence>
<dbReference type="Pfam" id="PF15902">
    <property type="entry name" value="Sortilin-Vps10"/>
    <property type="match status" value="2"/>
</dbReference>
<dbReference type="CDD" id="cd15482">
    <property type="entry name" value="Sialidase_non-viral"/>
    <property type="match status" value="1"/>
</dbReference>
<dbReference type="InterPro" id="IPR031778">
    <property type="entry name" value="Sortilin_N"/>
</dbReference>
<feature type="domain" description="Sortilin N-terminal" evidence="3">
    <location>
        <begin position="288"/>
        <end position="417"/>
    </location>
</feature>
<feature type="signal peptide" evidence="2">
    <location>
        <begin position="1"/>
        <end position="19"/>
    </location>
</feature>
<dbReference type="RefSeq" id="WP_150414645.1">
    <property type="nucleotide sequence ID" value="NZ_VYQF01000002.1"/>
</dbReference>
<keyword evidence="1" id="KW-0677">Repeat</keyword>
<feature type="chain" id="PRO_5023905665" evidence="2">
    <location>
        <begin position="20"/>
        <end position="1040"/>
    </location>
</feature>
<gene>
    <name evidence="4" type="ORF">FW778_10410</name>
</gene>
<dbReference type="Proteomes" id="UP000326903">
    <property type="component" value="Unassembled WGS sequence"/>
</dbReference>
<accession>A0A5J5IH15</accession>
<dbReference type="InterPro" id="IPR015943">
    <property type="entry name" value="WD40/YVTN_repeat-like_dom_sf"/>
</dbReference>
<protein>
    <submittedName>
        <fullName evidence="4">Glycosyl hydrolase</fullName>
    </submittedName>
</protein>
<organism evidence="4 5">
    <name type="scientific">Ginsengibacter hankyongi</name>
    <dbReference type="NCBI Taxonomy" id="2607284"/>
    <lineage>
        <taxon>Bacteria</taxon>
        <taxon>Pseudomonadati</taxon>
        <taxon>Bacteroidota</taxon>
        <taxon>Chitinophagia</taxon>
        <taxon>Chitinophagales</taxon>
        <taxon>Chitinophagaceae</taxon>
        <taxon>Ginsengibacter</taxon>
    </lineage>
</organism>
<dbReference type="GO" id="GO:0016787">
    <property type="term" value="F:hydrolase activity"/>
    <property type="evidence" value="ECO:0007669"/>
    <property type="project" value="UniProtKB-KW"/>
</dbReference>
<proteinExistence type="predicted"/>